<keyword evidence="3" id="KW-1185">Reference proteome</keyword>
<proteinExistence type="predicted"/>
<evidence type="ECO:0000313" key="3">
    <source>
        <dbReference type="Proteomes" id="UP001160499"/>
    </source>
</evidence>
<reference evidence="2 3" key="1">
    <citation type="submission" date="2023-04" db="EMBL/GenBank/DDBJ databases">
        <title>Forest soil microbial communities from Buena Vista Peninsula, Colon Province, Panama.</title>
        <authorList>
            <person name="Bouskill N."/>
        </authorList>
    </citation>
    <scope>NUCLEOTIDE SEQUENCE [LARGE SCALE GENOMIC DNA]</scope>
    <source>
        <strain evidence="2 3">GGS1</strain>
    </source>
</reference>
<organism evidence="2 3">
    <name type="scientific">Streptomyces pseudovenezuelae</name>
    <dbReference type="NCBI Taxonomy" id="67350"/>
    <lineage>
        <taxon>Bacteria</taxon>
        <taxon>Bacillati</taxon>
        <taxon>Actinomycetota</taxon>
        <taxon>Actinomycetes</taxon>
        <taxon>Kitasatosporales</taxon>
        <taxon>Streptomycetaceae</taxon>
        <taxon>Streptomyces</taxon>
        <taxon>Streptomyces aurantiacus group</taxon>
    </lineage>
</organism>
<feature type="region of interest" description="Disordered" evidence="1">
    <location>
        <begin position="63"/>
        <end position="100"/>
    </location>
</feature>
<comment type="caution">
    <text evidence="2">The sequence shown here is derived from an EMBL/GenBank/DDBJ whole genome shotgun (WGS) entry which is preliminary data.</text>
</comment>
<evidence type="ECO:0000313" key="2">
    <source>
        <dbReference type="EMBL" id="MDH6219621.1"/>
    </source>
</evidence>
<dbReference type="RefSeq" id="WP_348538948.1">
    <property type="nucleotide sequence ID" value="NZ_JARXVH010000013.1"/>
</dbReference>
<name>A0ABT6LTI7_9ACTN</name>
<evidence type="ECO:0000256" key="1">
    <source>
        <dbReference type="SAM" id="MobiDB-lite"/>
    </source>
</evidence>
<gene>
    <name evidence="2" type="ORF">M2283_006960</name>
</gene>
<protein>
    <submittedName>
        <fullName evidence="2">Uncharacterized protein</fullName>
    </submittedName>
</protein>
<dbReference type="Proteomes" id="UP001160499">
    <property type="component" value="Unassembled WGS sequence"/>
</dbReference>
<sequence length="100" mass="11281">MHEQVQVVFFAVELDQVDLEVLADHPHDLRRSMEHDEEVMLPFWTDPSPRHWIVDSPKTWSTASLSSRAAGSGAPSSSVTKRWGRAEPPFPVTPAQFMPT</sequence>
<feature type="compositionally biased region" description="Low complexity" evidence="1">
    <location>
        <begin position="63"/>
        <end position="78"/>
    </location>
</feature>
<accession>A0ABT6LTI7</accession>
<dbReference type="EMBL" id="JARXVH010000013">
    <property type="protein sequence ID" value="MDH6219621.1"/>
    <property type="molecule type" value="Genomic_DNA"/>
</dbReference>